<dbReference type="EMBL" id="AP023420">
    <property type="protein sequence ID" value="BCK83939.1"/>
    <property type="molecule type" value="Genomic_DNA"/>
</dbReference>
<name>A0A810Q6M0_9FIRM</name>
<protein>
    <recommendedName>
        <fullName evidence="3">DUF4358 domain-containing protein</fullName>
    </recommendedName>
</protein>
<evidence type="ECO:0008006" key="3">
    <source>
        <dbReference type="Google" id="ProtNLM"/>
    </source>
</evidence>
<gene>
    <name evidence="1" type="ORF">MM59RIKEN_12580</name>
</gene>
<dbReference type="RefSeq" id="WP_213542930.1">
    <property type="nucleotide sequence ID" value="NZ_AP023420.1"/>
</dbReference>
<accession>A0A810Q6M0</accession>
<organism evidence="1 2">
    <name type="scientific">Pusillibacter faecalis</name>
    <dbReference type="NCBI Taxonomy" id="2714358"/>
    <lineage>
        <taxon>Bacteria</taxon>
        <taxon>Bacillati</taxon>
        <taxon>Bacillota</taxon>
        <taxon>Clostridia</taxon>
        <taxon>Eubacteriales</taxon>
        <taxon>Oscillospiraceae</taxon>
        <taxon>Pusillibacter</taxon>
    </lineage>
</organism>
<dbReference type="Pfam" id="PF14270">
    <property type="entry name" value="DUF4358"/>
    <property type="match status" value="1"/>
</dbReference>
<dbReference type="AlphaFoldDB" id="A0A810Q6M0"/>
<dbReference type="InterPro" id="IPR025648">
    <property type="entry name" value="DUF4358"/>
</dbReference>
<dbReference type="Proteomes" id="UP000679848">
    <property type="component" value="Chromosome"/>
</dbReference>
<proteinExistence type="predicted"/>
<sequence length="115" mass="12333">MMSVEGETLENYYPGLADIAARQCLVYYAAISASVGEIALVEVESADDVQAVKDIFQARIDYQVGDETNPGGAWYPASIEGWKNNSRIVSNGNYVMLVAADGADDIVSAFNALFA</sequence>
<keyword evidence="2" id="KW-1185">Reference proteome</keyword>
<evidence type="ECO:0000313" key="2">
    <source>
        <dbReference type="Proteomes" id="UP000679848"/>
    </source>
</evidence>
<dbReference type="KEGG" id="pfaa:MM59RIKEN_12580"/>
<evidence type="ECO:0000313" key="1">
    <source>
        <dbReference type="EMBL" id="BCK83939.1"/>
    </source>
</evidence>
<reference evidence="1" key="1">
    <citation type="submission" date="2020-09" db="EMBL/GenBank/DDBJ databases">
        <title>New species isolated from human feces.</title>
        <authorList>
            <person name="Kitahara M."/>
            <person name="Shigeno Y."/>
            <person name="Shime M."/>
            <person name="Matsumoto Y."/>
            <person name="Nakamura S."/>
            <person name="Motooka D."/>
            <person name="Fukuoka S."/>
            <person name="Nishikawa H."/>
            <person name="Benno Y."/>
        </authorList>
    </citation>
    <scope>NUCLEOTIDE SEQUENCE</scope>
    <source>
        <strain evidence="1">MM59</strain>
    </source>
</reference>